<reference evidence="1 2" key="1">
    <citation type="submission" date="2019-09" db="EMBL/GenBank/DDBJ databases">
        <title>Screening of Novel Bioactive Compounds from Soil-Associated.</title>
        <authorList>
            <person name="Gong X."/>
        </authorList>
    </citation>
    <scope>NUCLEOTIDE SEQUENCE [LARGE SCALE GENOMIC DNA]</scope>
    <source>
        <strain evidence="1 2">Gxj-6</strain>
    </source>
</reference>
<sequence>MLVLFSPVVKGLGISTAWRFFGRGRRRYRDSVTTDPAISAVAALDDVLRQGMYAHIRRARRPVTRDEAAASVGISRKLAAFHLDKLVDAGLLRARYEPVGGIRKVGRTPKVYEPAETDIRVTIPERRHEVLADILMDAVLAEGEDGSARQAAVRVAGRRGEEIGASERARAKPGRLGAERALTLIEGLLSRHGFEPGRESPTCVRLRNCPFHPLAARAPELVCGINHAFLDGMLTGLEATRVRAVLAPRQGECCVELRSSPQGDKP</sequence>
<evidence type="ECO:0000313" key="1">
    <source>
        <dbReference type="EMBL" id="KAA9375926.1"/>
    </source>
</evidence>
<dbReference type="InterPro" id="IPR036390">
    <property type="entry name" value="WH_DNA-bd_sf"/>
</dbReference>
<gene>
    <name evidence="1" type="ORF">F5972_24690</name>
</gene>
<dbReference type="EMBL" id="VYTZ01000009">
    <property type="protein sequence ID" value="KAA9375926.1"/>
    <property type="molecule type" value="Genomic_DNA"/>
</dbReference>
<name>A0A5J5JW66_9ACTN</name>
<keyword evidence="2" id="KW-1185">Reference proteome</keyword>
<dbReference type="InterPro" id="IPR011991">
    <property type="entry name" value="ArsR-like_HTH"/>
</dbReference>
<dbReference type="AlphaFoldDB" id="A0A5J5JW66"/>
<comment type="caution">
    <text evidence="1">The sequence shown here is derived from an EMBL/GenBank/DDBJ whole genome shotgun (WGS) entry which is preliminary data.</text>
</comment>
<dbReference type="CDD" id="cd00090">
    <property type="entry name" value="HTH_ARSR"/>
    <property type="match status" value="1"/>
</dbReference>
<evidence type="ECO:0000313" key="2">
    <source>
        <dbReference type="Proteomes" id="UP000327011"/>
    </source>
</evidence>
<dbReference type="Gene3D" id="1.10.10.10">
    <property type="entry name" value="Winged helix-like DNA-binding domain superfamily/Winged helix DNA-binding domain"/>
    <property type="match status" value="1"/>
</dbReference>
<dbReference type="SUPFAM" id="SSF46785">
    <property type="entry name" value="Winged helix' DNA-binding domain"/>
    <property type="match status" value="1"/>
</dbReference>
<dbReference type="Proteomes" id="UP000327011">
    <property type="component" value="Unassembled WGS sequence"/>
</dbReference>
<proteinExistence type="predicted"/>
<organism evidence="1 2">
    <name type="scientific">Microbispora cellulosiformans</name>
    <dbReference type="NCBI Taxonomy" id="2614688"/>
    <lineage>
        <taxon>Bacteria</taxon>
        <taxon>Bacillati</taxon>
        <taxon>Actinomycetota</taxon>
        <taxon>Actinomycetes</taxon>
        <taxon>Streptosporangiales</taxon>
        <taxon>Streptosporangiaceae</taxon>
        <taxon>Microbispora</taxon>
    </lineage>
</organism>
<accession>A0A5J5JW66</accession>
<dbReference type="InterPro" id="IPR036388">
    <property type="entry name" value="WH-like_DNA-bd_sf"/>
</dbReference>
<protein>
    <submittedName>
        <fullName evidence="1">Helix-turn-helix domain-containing protein</fullName>
    </submittedName>
</protein>